<dbReference type="RefSeq" id="XP_002953029.1">
    <property type="nucleotide sequence ID" value="XM_002952983.1"/>
</dbReference>
<feature type="compositionally biased region" description="Low complexity" evidence="1">
    <location>
        <begin position="313"/>
        <end position="325"/>
    </location>
</feature>
<sequence>MIREAIEGALRTNGKFTGEAIVRTPYKPGGGGGKVAGKVTFLVSPIEVAQEVMDQAQRDAEELSRRTVHPALVQAQGRRFQSLDVLGLGPGGAGRLKSDGEGEEDGEEAGRGFSRKGSRRLGRGGDGKFLHDFRLDEAETAATAAAAADNTVSAAWRRGGPSPAPKYRYLVVSDPRVNNESDHDPSDEDAELAVTAPAAGGPQEEISDGEETVEEGEEEAEPVRRQQYDYRLRLDPAKSVGGMAGALLQALSRHLVVLSEVVGPDDLYQAVKVVATARGFLQQQQQQQRSREPQSATADGDGAANVGGRYGTQLGALRQPPQQQRGGKGVMKSLKDKPEPEPASGGELALQVLLPKQPYIRSGGYGSKYGSSGGNGNPSGDMERQRVWRLYSHRVPIVALAGVVPASEAHVRLYVNRTTDARELADRLGPAVVREGQVVLLAAGRDALVVALAAVVRTRSWLAATSNNATPMTATAVATGGFGADLDVAVYPSWCGGAEGGEGTTGPPGGREGKDGGGDVFRMLELLVRLCRGCRPDVRVMGTDELLPPVA</sequence>
<feature type="compositionally biased region" description="Acidic residues" evidence="1">
    <location>
        <begin position="205"/>
        <end position="220"/>
    </location>
</feature>
<name>D8U2S5_VOLCA</name>
<organism evidence="3">
    <name type="scientific">Volvox carteri f. nagariensis</name>
    <dbReference type="NCBI Taxonomy" id="3068"/>
    <lineage>
        <taxon>Eukaryota</taxon>
        <taxon>Viridiplantae</taxon>
        <taxon>Chlorophyta</taxon>
        <taxon>core chlorophytes</taxon>
        <taxon>Chlorophyceae</taxon>
        <taxon>CS clade</taxon>
        <taxon>Chlamydomonadales</taxon>
        <taxon>Volvocaceae</taxon>
        <taxon>Volvox</taxon>
    </lineage>
</organism>
<evidence type="ECO:0000256" key="1">
    <source>
        <dbReference type="SAM" id="MobiDB-lite"/>
    </source>
</evidence>
<dbReference type="KEGG" id="vcn:VOLCADRAFT_93687"/>
<dbReference type="Gene3D" id="3.30.110.20">
    <property type="entry name" value="Alba-like domain"/>
    <property type="match status" value="1"/>
</dbReference>
<dbReference type="InParanoid" id="D8U2S5"/>
<feature type="compositionally biased region" description="Basic residues" evidence="1">
    <location>
        <begin position="113"/>
        <end position="122"/>
    </location>
</feature>
<feature type="region of interest" description="Disordered" evidence="1">
    <location>
        <begin position="197"/>
        <end position="224"/>
    </location>
</feature>
<dbReference type="OrthoDB" id="551144at2759"/>
<evidence type="ECO:0000313" key="3">
    <source>
        <dbReference type="Proteomes" id="UP000001058"/>
    </source>
</evidence>
<dbReference type="AlphaFoldDB" id="D8U2S5"/>
<protein>
    <submittedName>
        <fullName evidence="2">Uncharacterized protein</fullName>
    </submittedName>
</protein>
<dbReference type="Proteomes" id="UP000001058">
    <property type="component" value="Unassembled WGS sequence"/>
</dbReference>
<feature type="region of interest" description="Disordered" evidence="1">
    <location>
        <begin position="90"/>
        <end position="126"/>
    </location>
</feature>
<dbReference type="InterPro" id="IPR036882">
    <property type="entry name" value="Alba-like_dom_sf"/>
</dbReference>
<reference evidence="2 3" key="1">
    <citation type="journal article" date="2010" name="Science">
        <title>Genomic analysis of organismal complexity in the multicellular green alga Volvox carteri.</title>
        <authorList>
            <person name="Prochnik S.E."/>
            <person name="Umen J."/>
            <person name="Nedelcu A.M."/>
            <person name="Hallmann A."/>
            <person name="Miller S.M."/>
            <person name="Nishii I."/>
            <person name="Ferris P."/>
            <person name="Kuo A."/>
            <person name="Mitros T."/>
            <person name="Fritz-Laylin L.K."/>
            <person name="Hellsten U."/>
            <person name="Chapman J."/>
            <person name="Simakov O."/>
            <person name="Rensing S.A."/>
            <person name="Terry A."/>
            <person name="Pangilinan J."/>
            <person name="Kapitonov V."/>
            <person name="Jurka J."/>
            <person name="Salamov A."/>
            <person name="Shapiro H."/>
            <person name="Schmutz J."/>
            <person name="Grimwood J."/>
            <person name="Lindquist E."/>
            <person name="Lucas S."/>
            <person name="Grigoriev I.V."/>
            <person name="Schmitt R."/>
            <person name="Kirk D."/>
            <person name="Rokhsar D.S."/>
        </authorList>
    </citation>
    <scope>NUCLEOTIDE SEQUENCE [LARGE SCALE GENOMIC DNA]</scope>
    <source>
        <strain evidence="3">f. Nagariensis / Eve</strain>
    </source>
</reference>
<dbReference type="InterPro" id="IPR007347">
    <property type="entry name" value="SpoVS"/>
</dbReference>
<proteinExistence type="predicted"/>
<dbReference type="EMBL" id="GL378354">
    <property type="protein sequence ID" value="EFJ45951.1"/>
    <property type="molecule type" value="Genomic_DNA"/>
</dbReference>
<feature type="region of interest" description="Disordered" evidence="1">
    <location>
        <begin position="283"/>
        <end position="348"/>
    </location>
</feature>
<dbReference type="GeneID" id="9627746"/>
<keyword evidence="3" id="KW-1185">Reference proteome</keyword>
<accession>D8U2S5</accession>
<evidence type="ECO:0000313" key="2">
    <source>
        <dbReference type="EMBL" id="EFJ45951.1"/>
    </source>
</evidence>
<gene>
    <name evidence="2" type="ORF">VOLCADRAFT_93687</name>
</gene>
<dbReference type="Pfam" id="PF04232">
    <property type="entry name" value="SpoVS"/>
    <property type="match status" value="1"/>
</dbReference>
<dbReference type="GO" id="GO:0003676">
    <property type="term" value="F:nucleic acid binding"/>
    <property type="evidence" value="ECO:0007669"/>
    <property type="project" value="InterPro"/>
</dbReference>